<keyword evidence="2" id="KW-0378">Hydrolase</keyword>
<comment type="caution">
    <text evidence="5">The sequence shown here is derived from an EMBL/GenBank/DDBJ whole genome shotgun (WGS) entry which is preliminary data.</text>
</comment>
<keyword evidence="3" id="KW-0269">Exonuclease</keyword>
<dbReference type="PANTHER" id="PTHR12801">
    <property type="entry name" value="RNA EXONUCLEASE REXO1 / RECO3 FAMILY MEMBER-RELATED"/>
    <property type="match status" value="1"/>
</dbReference>
<gene>
    <name evidence="5" type="ORF">GOMPHAMPRED_004784</name>
</gene>
<organism evidence="5 6">
    <name type="scientific">Gomphillus americanus</name>
    <dbReference type="NCBI Taxonomy" id="1940652"/>
    <lineage>
        <taxon>Eukaryota</taxon>
        <taxon>Fungi</taxon>
        <taxon>Dikarya</taxon>
        <taxon>Ascomycota</taxon>
        <taxon>Pezizomycotina</taxon>
        <taxon>Lecanoromycetes</taxon>
        <taxon>OSLEUM clade</taxon>
        <taxon>Ostropomycetidae</taxon>
        <taxon>Ostropales</taxon>
        <taxon>Graphidaceae</taxon>
        <taxon>Gomphilloideae</taxon>
        <taxon>Gomphillus</taxon>
    </lineage>
</organism>
<dbReference type="CDD" id="cd06137">
    <property type="entry name" value="DEDDh_RNase"/>
    <property type="match status" value="1"/>
</dbReference>
<keyword evidence="6" id="KW-1185">Reference proteome</keyword>
<proteinExistence type="predicted"/>
<accession>A0A8H3I7V2</accession>
<dbReference type="EMBL" id="CAJPDQ010000003">
    <property type="protein sequence ID" value="CAF9906560.1"/>
    <property type="molecule type" value="Genomic_DNA"/>
</dbReference>
<dbReference type="InterPro" id="IPR013520">
    <property type="entry name" value="Ribonucl_H"/>
</dbReference>
<evidence type="ECO:0000313" key="5">
    <source>
        <dbReference type="EMBL" id="CAF9906560.1"/>
    </source>
</evidence>
<dbReference type="Proteomes" id="UP000664169">
    <property type="component" value="Unassembled WGS sequence"/>
</dbReference>
<feature type="domain" description="Exonuclease" evidence="4">
    <location>
        <begin position="145"/>
        <end position="310"/>
    </location>
</feature>
<dbReference type="GO" id="GO:0000027">
    <property type="term" value="P:ribosomal large subunit assembly"/>
    <property type="evidence" value="ECO:0007669"/>
    <property type="project" value="TreeGrafter"/>
</dbReference>
<dbReference type="Pfam" id="PF00929">
    <property type="entry name" value="RNase_T"/>
    <property type="match status" value="1"/>
</dbReference>
<dbReference type="GO" id="GO:0005634">
    <property type="term" value="C:nucleus"/>
    <property type="evidence" value="ECO:0007669"/>
    <property type="project" value="TreeGrafter"/>
</dbReference>
<dbReference type="InterPro" id="IPR036397">
    <property type="entry name" value="RNaseH_sf"/>
</dbReference>
<evidence type="ECO:0000313" key="6">
    <source>
        <dbReference type="Proteomes" id="UP000664169"/>
    </source>
</evidence>
<evidence type="ECO:0000259" key="4">
    <source>
        <dbReference type="SMART" id="SM00479"/>
    </source>
</evidence>
<dbReference type="GO" id="GO:0006364">
    <property type="term" value="P:rRNA processing"/>
    <property type="evidence" value="ECO:0007669"/>
    <property type="project" value="TreeGrafter"/>
</dbReference>
<dbReference type="OrthoDB" id="16516at2759"/>
<evidence type="ECO:0000256" key="2">
    <source>
        <dbReference type="ARBA" id="ARBA00022801"/>
    </source>
</evidence>
<dbReference type="InterPro" id="IPR012337">
    <property type="entry name" value="RNaseH-like_sf"/>
</dbReference>
<evidence type="ECO:0000256" key="3">
    <source>
        <dbReference type="ARBA" id="ARBA00022839"/>
    </source>
</evidence>
<dbReference type="AlphaFoldDB" id="A0A8H3I7V2"/>
<dbReference type="SUPFAM" id="SSF53098">
    <property type="entry name" value="Ribonuclease H-like"/>
    <property type="match status" value="1"/>
</dbReference>
<dbReference type="GO" id="GO:0004527">
    <property type="term" value="F:exonuclease activity"/>
    <property type="evidence" value="ECO:0007669"/>
    <property type="project" value="UniProtKB-KW"/>
</dbReference>
<name>A0A8H3I7V2_9LECA</name>
<dbReference type="InterPro" id="IPR047021">
    <property type="entry name" value="REXO1/3/4-like"/>
</dbReference>
<protein>
    <recommendedName>
        <fullName evidence="4">Exonuclease domain-containing protein</fullName>
    </recommendedName>
</protein>
<sequence length="345" mass="39492">MSRSLTSIDVRQDHLHNWTSLDTEEVQSEAYQKLLANVHGPGVLSKNKYRTEPYMKIADLEKHRKCLRCLQRKKEMKGKKYCAYHLDPVCVQDDKGEEYHACCHRLTPCQFSTWHKWEQITPEFEDRHASFIETPGYDAACMKRKAVVIDCEMVGMSGSFGELARLCAVDYLTGEILVDCFVDPVGQVLDYRTRYSGVTAKKIAEAKNNGNCLPNWSSARDALLKFVDTKTIIVGSGLNSDLEVLRLVHTSMVDSSLVSWQKVGKHLGIKTLCKEMLDLNIQQGKDGHDPLEDCIAVREVVLWMTYLGKSKFDEWVVFAKQREEEECEKQRQHTLNQCIQKGHDI</sequence>
<dbReference type="SMART" id="SM00479">
    <property type="entry name" value="EXOIII"/>
    <property type="match status" value="1"/>
</dbReference>
<dbReference type="GO" id="GO:0003676">
    <property type="term" value="F:nucleic acid binding"/>
    <property type="evidence" value="ECO:0007669"/>
    <property type="project" value="InterPro"/>
</dbReference>
<dbReference type="PANTHER" id="PTHR12801:SF114">
    <property type="entry name" value="EXONUCLEASE, PUTATIVE (AFU_ORTHOLOGUE AFUA_7G00870)-RELATED"/>
    <property type="match status" value="1"/>
</dbReference>
<evidence type="ECO:0000256" key="1">
    <source>
        <dbReference type="ARBA" id="ARBA00022722"/>
    </source>
</evidence>
<dbReference type="Gene3D" id="3.30.420.10">
    <property type="entry name" value="Ribonuclease H-like superfamily/Ribonuclease H"/>
    <property type="match status" value="1"/>
</dbReference>
<keyword evidence="1" id="KW-0540">Nuclease</keyword>
<reference evidence="5" key="1">
    <citation type="submission" date="2021-03" db="EMBL/GenBank/DDBJ databases">
        <authorList>
            <person name="Tagirdzhanova G."/>
        </authorList>
    </citation>
    <scope>NUCLEOTIDE SEQUENCE</scope>
</reference>